<keyword evidence="1" id="KW-1133">Transmembrane helix</keyword>
<dbReference type="GO" id="GO:0005886">
    <property type="term" value="C:plasma membrane"/>
    <property type="evidence" value="ECO:0007669"/>
    <property type="project" value="TreeGrafter"/>
</dbReference>
<dbReference type="PANTHER" id="PTHR35813:SF1">
    <property type="entry name" value="INNER MEMBRANE PROTEIN YBAN"/>
    <property type="match status" value="1"/>
</dbReference>
<keyword evidence="3" id="KW-1185">Reference proteome</keyword>
<organism evidence="2 3">
    <name type="scientific">Aminobacter aganoensis</name>
    <dbReference type="NCBI Taxonomy" id="83264"/>
    <lineage>
        <taxon>Bacteria</taxon>
        <taxon>Pseudomonadati</taxon>
        <taxon>Pseudomonadota</taxon>
        <taxon>Alphaproteobacteria</taxon>
        <taxon>Hyphomicrobiales</taxon>
        <taxon>Phyllobacteriaceae</taxon>
        <taxon>Aminobacter</taxon>
    </lineage>
</organism>
<gene>
    <name evidence="2" type="ORF">GGR00_000426</name>
</gene>
<feature type="transmembrane region" description="Helical" evidence="1">
    <location>
        <begin position="31"/>
        <end position="56"/>
    </location>
</feature>
<dbReference type="EMBL" id="JACHOU010000001">
    <property type="protein sequence ID" value="MBB6352674.1"/>
    <property type="molecule type" value="Genomic_DNA"/>
</dbReference>
<dbReference type="Proteomes" id="UP000536262">
    <property type="component" value="Unassembled WGS sequence"/>
</dbReference>
<dbReference type="AlphaFoldDB" id="A0A7X0F418"/>
<reference evidence="2 3" key="1">
    <citation type="submission" date="2020-08" db="EMBL/GenBank/DDBJ databases">
        <title>Genomic Encyclopedia of Type Strains, Phase IV (KMG-IV): sequencing the most valuable type-strain genomes for metagenomic binning, comparative biology and taxonomic classification.</title>
        <authorList>
            <person name="Goeker M."/>
        </authorList>
    </citation>
    <scope>NUCLEOTIDE SEQUENCE [LARGE SCALE GENOMIC DNA]</scope>
    <source>
        <strain evidence="2 3">DSM 7051</strain>
    </source>
</reference>
<keyword evidence="1" id="KW-0472">Membrane</keyword>
<proteinExistence type="predicted"/>
<evidence type="ECO:0000256" key="1">
    <source>
        <dbReference type="SAM" id="Phobius"/>
    </source>
</evidence>
<evidence type="ECO:0000313" key="2">
    <source>
        <dbReference type="EMBL" id="MBB6352674.1"/>
    </source>
</evidence>
<comment type="caution">
    <text evidence="2">The sequence shown here is derived from an EMBL/GenBank/DDBJ whole genome shotgun (WGS) entry which is preliminary data.</text>
</comment>
<dbReference type="RefSeq" id="WP_082496368.1">
    <property type="nucleotide sequence ID" value="NZ_BAABEG010000001.1"/>
</dbReference>
<dbReference type="Pfam" id="PF04304">
    <property type="entry name" value="DUF454"/>
    <property type="match status" value="1"/>
</dbReference>
<name>A0A7X0F418_9HYPH</name>
<dbReference type="PANTHER" id="PTHR35813">
    <property type="entry name" value="INNER MEMBRANE PROTEIN YBAN"/>
    <property type="match status" value="1"/>
</dbReference>
<dbReference type="InterPro" id="IPR007401">
    <property type="entry name" value="DUF454"/>
</dbReference>
<evidence type="ECO:0008006" key="4">
    <source>
        <dbReference type="Google" id="ProtNLM"/>
    </source>
</evidence>
<feature type="transmembrane region" description="Helical" evidence="1">
    <location>
        <begin position="114"/>
        <end position="132"/>
    </location>
</feature>
<protein>
    <recommendedName>
        <fullName evidence="4">DUF454 domain-containing protein</fullName>
    </recommendedName>
</protein>
<accession>A0A7X0F418</accession>
<sequence length="151" mass="16225">MSGRMTSLFRRAANGAAFNARRAGLTALGMLMLALGIIGAFLPVMPTTIFLIAAAWCFGRSSPRFEAWLLDHPRFGPPLRAWREEGAIPRRGKIMAWTGMALGYGVFLLGKPDILVAAAVAVFVAAGALYVATRPDPKPRPGDATLRGDER</sequence>
<evidence type="ECO:0000313" key="3">
    <source>
        <dbReference type="Proteomes" id="UP000536262"/>
    </source>
</evidence>
<keyword evidence="1" id="KW-0812">Transmembrane</keyword>